<evidence type="ECO:0000256" key="1">
    <source>
        <dbReference type="SAM" id="MobiDB-lite"/>
    </source>
</evidence>
<organism evidence="3 4">
    <name type="scientific">Nocardia panacis</name>
    <dbReference type="NCBI Taxonomy" id="2340916"/>
    <lineage>
        <taxon>Bacteria</taxon>
        <taxon>Bacillati</taxon>
        <taxon>Actinomycetota</taxon>
        <taxon>Actinomycetes</taxon>
        <taxon>Mycobacteriales</taxon>
        <taxon>Nocardiaceae</taxon>
        <taxon>Nocardia</taxon>
    </lineage>
</organism>
<dbReference type="EMBL" id="QZFU01000018">
    <property type="protein sequence ID" value="RJO75622.1"/>
    <property type="molecule type" value="Genomic_DNA"/>
</dbReference>
<dbReference type="Proteomes" id="UP000266677">
    <property type="component" value="Unassembled WGS sequence"/>
</dbReference>
<comment type="caution">
    <text evidence="3">The sequence shown here is derived from an EMBL/GenBank/DDBJ whole genome shotgun (WGS) entry which is preliminary data.</text>
</comment>
<evidence type="ECO:0008006" key="5">
    <source>
        <dbReference type="Google" id="ProtNLM"/>
    </source>
</evidence>
<feature type="compositionally biased region" description="Gly residues" evidence="1">
    <location>
        <begin position="102"/>
        <end position="111"/>
    </location>
</feature>
<keyword evidence="4" id="KW-1185">Reference proteome</keyword>
<evidence type="ECO:0000313" key="4">
    <source>
        <dbReference type="Proteomes" id="UP000266677"/>
    </source>
</evidence>
<proteinExistence type="predicted"/>
<sequence>MLTRKSACVVLAGLTATTFLGLIQTGVASANTNSQASVSTVAYQDDDDEGDATLIQDDEDEGDATLIQDDEDEGDATLIQDDEDEGDATLIQDDDEAEVEATGGGAQAGAE</sequence>
<accession>A0A3A4KKN9</accession>
<dbReference type="RefSeq" id="WP_120041186.1">
    <property type="nucleotide sequence ID" value="NZ_QZFU01000018.1"/>
</dbReference>
<feature type="chain" id="PRO_5017440546" description="DNA primase" evidence="2">
    <location>
        <begin position="31"/>
        <end position="111"/>
    </location>
</feature>
<protein>
    <recommendedName>
        <fullName evidence="5">DNA primase</fullName>
    </recommendedName>
</protein>
<dbReference type="AlphaFoldDB" id="A0A3A4KKN9"/>
<keyword evidence="2" id="KW-0732">Signal</keyword>
<evidence type="ECO:0000256" key="2">
    <source>
        <dbReference type="SAM" id="SignalP"/>
    </source>
</evidence>
<reference evidence="3 4" key="1">
    <citation type="submission" date="2018-09" db="EMBL/GenBank/DDBJ databases">
        <title>YIM PH21274 draft genome.</title>
        <authorList>
            <person name="Miao C."/>
        </authorList>
    </citation>
    <scope>NUCLEOTIDE SEQUENCE [LARGE SCALE GENOMIC DNA]</scope>
    <source>
        <strain evidence="3 4">YIM PH 21724</strain>
    </source>
</reference>
<gene>
    <name evidence="3" type="ORF">D5S18_14450</name>
</gene>
<feature type="compositionally biased region" description="Acidic residues" evidence="1">
    <location>
        <begin position="44"/>
        <end position="99"/>
    </location>
</feature>
<feature type="signal peptide" evidence="2">
    <location>
        <begin position="1"/>
        <end position="30"/>
    </location>
</feature>
<evidence type="ECO:0000313" key="3">
    <source>
        <dbReference type="EMBL" id="RJO75622.1"/>
    </source>
</evidence>
<feature type="compositionally biased region" description="Polar residues" evidence="1">
    <location>
        <begin position="31"/>
        <end position="42"/>
    </location>
</feature>
<feature type="region of interest" description="Disordered" evidence="1">
    <location>
        <begin position="31"/>
        <end position="111"/>
    </location>
</feature>
<name>A0A3A4KKN9_9NOCA</name>